<feature type="non-terminal residue" evidence="2">
    <location>
        <position position="1"/>
    </location>
</feature>
<comment type="caution">
    <text evidence="2">The sequence shown here is derived from an EMBL/GenBank/DDBJ whole genome shotgun (WGS) entry which is preliminary data.</text>
</comment>
<proteinExistence type="predicted"/>
<dbReference type="EMBL" id="CAJOAY010004990">
    <property type="protein sequence ID" value="CAF4090904.1"/>
    <property type="molecule type" value="Genomic_DNA"/>
</dbReference>
<name>A0A819V1J7_9BILA</name>
<gene>
    <name evidence="2" type="ORF">OKA104_LOCUS35130</name>
</gene>
<dbReference type="Proteomes" id="UP000663881">
    <property type="component" value="Unassembled WGS sequence"/>
</dbReference>
<evidence type="ECO:0000313" key="2">
    <source>
        <dbReference type="EMBL" id="CAF4090904.1"/>
    </source>
</evidence>
<accession>A0A819V1J7</accession>
<dbReference type="AlphaFoldDB" id="A0A819V1J7"/>
<keyword evidence="1" id="KW-0472">Membrane</keyword>
<keyword evidence="1" id="KW-1133">Transmembrane helix</keyword>
<organism evidence="2 3">
    <name type="scientific">Adineta steineri</name>
    <dbReference type="NCBI Taxonomy" id="433720"/>
    <lineage>
        <taxon>Eukaryota</taxon>
        <taxon>Metazoa</taxon>
        <taxon>Spiralia</taxon>
        <taxon>Gnathifera</taxon>
        <taxon>Rotifera</taxon>
        <taxon>Eurotatoria</taxon>
        <taxon>Bdelloidea</taxon>
        <taxon>Adinetida</taxon>
        <taxon>Adinetidae</taxon>
        <taxon>Adineta</taxon>
    </lineage>
</organism>
<protein>
    <submittedName>
        <fullName evidence="2">Uncharacterized protein</fullName>
    </submittedName>
</protein>
<feature type="transmembrane region" description="Helical" evidence="1">
    <location>
        <begin position="6"/>
        <end position="28"/>
    </location>
</feature>
<sequence length="45" mass="5002">DFITVITTIIGLIGGLNTILIFVAPRLIKIYSKRQTNRVQPFAGE</sequence>
<reference evidence="2" key="1">
    <citation type="submission" date="2021-02" db="EMBL/GenBank/DDBJ databases">
        <authorList>
            <person name="Nowell W R."/>
        </authorList>
    </citation>
    <scope>NUCLEOTIDE SEQUENCE</scope>
</reference>
<keyword evidence="1" id="KW-0812">Transmembrane</keyword>
<evidence type="ECO:0000256" key="1">
    <source>
        <dbReference type="SAM" id="Phobius"/>
    </source>
</evidence>
<evidence type="ECO:0000313" key="3">
    <source>
        <dbReference type="Proteomes" id="UP000663881"/>
    </source>
</evidence>